<dbReference type="PROSITE" id="PS50856">
    <property type="entry name" value="AMOP"/>
    <property type="match status" value="1"/>
</dbReference>
<dbReference type="PROSITE" id="PS00010">
    <property type="entry name" value="ASX_HYDROXYL"/>
    <property type="match status" value="3"/>
</dbReference>
<evidence type="ECO:0000256" key="8">
    <source>
        <dbReference type="ARBA" id="ARBA00023136"/>
    </source>
</evidence>
<feature type="region of interest" description="Disordered" evidence="11">
    <location>
        <begin position="975"/>
        <end position="998"/>
    </location>
</feature>
<dbReference type="Gene3D" id="2.10.25.10">
    <property type="entry name" value="Laminin"/>
    <property type="match status" value="7"/>
</dbReference>
<dbReference type="CDD" id="cd00054">
    <property type="entry name" value="EGF_CA"/>
    <property type="match status" value="4"/>
</dbReference>
<dbReference type="SMART" id="SM00179">
    <property type="entry name" value="EGF_CA"/>
    <property type="match status" value="5"/>
</dbReference>
<comment type="subcellular location">
    <subcellularLocation>
        <location evidence="1">Membrane</location>
    </subcellularLocation>
</comment>
<evidence type="ECO:0000313" key="18">
    <source>
        <dbReference type="RefSeq" id="XP_031551445.1"/>
    </source>
</evidence>
<evidence type="ECO:0000313" key="17">
    <source>
        <dbReference type="Proteomes" id="UP000515163"/>
    </source>
</evidence>
<dbReference type="Proteomes" id="UP000515163">
    <property type="component" value="Unplaced"/>
</dbReference>
<dbReference type="RefSeq" id="XP_031551445.1">
    <property type="nucleotide sequence ID" value="XM_031695585.1"/>
</dbReference>
<dbReference type="PROSITE" id="PS01186">
    <property type="entry name" value="EGF_2"/>
    <property type="match status" value="2"/>
</dbReference>
<accession>A0A6P8HFT5</accession>
<protein>
    <submittedName>
        <fullName evidence="18">Mucin-like protein isoform X1</fullName>
    </submittedName>
</protein>
<feature type="compositionally biased region" description="Polar residues" evidence="11">
    <location>
        <begin position="1137"/>
        <end position="1151"/>
    </location>
</feature>
<keyword evidence="7 12" id="KW-1133">Transmembrane helix</keyword>
<comment type="similarity">
    <text evidence="2">Belongs to the EGF domain peptide family.</text>
</comment>
<sequence length="1234" mass="137901">MYTSSNKKVKSINVLNRATSEVHRLYISKAKLLYNHTSLNQFQASLVLVVTWHNLRHFNLNSETRNLYNTFQAVIITDGVYTFVMYNYPPDVILWSAPTTSAKWGLYTKGNSINDPLPVVGWSAGCRREEYFNVPRSGEVMIGNISKITGKTVFGNPKKRNEFKNYSHLSQGKWLFRLETSLVKLSKDKCKSWFKKEPDPRPVLEYLEPCPCTFFQAQWDERFDVQEGWRGKSEVCAYSTFTSIDGWQQKCCYSNDGRSNGALIVGHPGGGSALRKKYVKNVISDDDKFYDRCCVQTAMCHLYYQRRPSDNCKQYEPPEWSWMWGDPHFVTLDGKNYTFNGLGEYVMLDAKDGFFELQARTRLAKGGGTATVFCAAVAKERNTSKVEISLKREGNFTLFVDGETLDYYSLTNQSTSLNGSVVVLRPKDNSFRATFPSGISVTVTEVKGALSILLAMPKSFRNQTKGLLGTWNGDQTDDLTTPSGDVLPANASSKNIHFQFGQKWQVNESTSLFTYQFNENVSTFSNTSFVPMFIEDLIEEFYNESLKQQAQAACKGDINCLFDSASTKDVSVGISTKIVGSQLVYESNTLKNSPPKFDNTSSVLYLTVNFSKSVTFKAKDPDGDKIRFNITGPPDDATVWTNESSIILKWMVTTKSVKLEIIATDNKGATSVLRPVLHVCACYNGGDCLITNQEEEEDRNNSRFSIMSCQCPSGYTGRFCESDVDACEVNMNPCYPGVQCKDLPAPANVTGYECGPCPSGFSGQGDSCLDIDECDDFVSQRCSQICANTPGSFICGCNPGYVLNEGGRSCDDVNECHPASDCMQRCVNTPGSYTCTCDKYFTVDPTNPKRCIPESPCKDGNHQCQDICYVSNGTDHCTCHPGYELQHDNKSCTDIDECTTGKNRCNQECRNIIGWYDCKCRPGYRLDTDNVTCIDIDECLEWTFNCSANLRCRNTIGSYECECRIGLVWKGNECQEPEKPATTSPPSTPRPPSKRDIQNSVNVTIKGLDITEWHHKKDLKFKNAVAQEVTEFCSKSQSCFRPKTRVRRSTGVTFTTQEVHLLPGYPVQLSYSSIPDHVIAAVAFYVNFPPGAAIGVTDTVDKNILVDIVKGSLARIGRAINKTILSVSVYMDEKLTGQPTTKPYTPTNNEPTDTRDHKEKTGYVRYLIIGGSVVGTLLIFIIIVVIIRKSRESSPAAIKKQVEIEMKMQNEDYSIDNLGADILDTDKPAYQINT</sequence>
<keyword evidence="6" id="KW-0677">Repeat</keyword>
<dbReference type="GO" id="GO:0005509">
    <property type="term" value="F:calcium ion binding"/>
    <property type="evidence" value="ECO:0007669"/>
    <property type="project" value="InterPro"/>
</dbReference>
<feature type="domain" description="EGF-like" evidence="13">
    <location>
        <begin position="935"/>
        <end position="975"/>
    </location>
</feature>
<evidence type="ECO:0000256" key="2">
    <source>
        <dbReference type="ARBA" id="ARBA00006373"/>
    </source>
</evidence>
<dbReference type="PROSITE" id="PS50026">
    <property type="entry name" value="EGF_3"/>
    <property type="match status" value="2"/>
</dbReference>
<name>A0A6P8HFT5_ACTTE</name>
<dbReference type="GO" id="GO:0007160">
    <property type="term" value="P:cell-matrix adhesion"/>
    <property type="evidence" value="ECO:0007669"/>
    <property type="project" value="InterPro"/>
</dbReference>
<feature type="domain" description="VWFD" evidence="16">
    <location>
        <begin position="319"/>
        <end position="512"/>
    </location>
</feature>
<dbReference type="Pfam" id="PF23263">
    <property type="entry name" value="C8-3_MUC4"/>
    <property type="match status" value="1"/>
</dbReference>
<dbReference type="InterPro" id="IPR005533">
    <property type="entry name" value="AMOP_dom"/>
</dbReference>
<keyword evidence="5" id="KW-0732">Signal</keyword>
<evidence type="ECO:0000256" key="7">
    <source>
        <dbReference type="ARBA" id="ARBA00022989"/>
    </source>
</evidence>
<dbReference type="SMART" id="SM00723">
    <property type="entry name" value="AMOP"/>
    <property type="match status" value="1"/>
</dbReference>
<evidence type="ECO:0000259" key="15">
    <source>
        <dbReference type="PROSITE" id="PS51220"/>
    </source>
</evidence>
<dbReference type="InParanoid" id="A0A6P8HFT5"/>
<dbReference type="InterPro" id="IPR003886">
    <property type="entry name" value="NIDO_dom"/>
</dbReference>
<feature type="transmembrane region" description="Helical" evidence="12">
    <location>
        <begin position="1163"/>
        <end position="1187"/>
    </location>
</feature>
<dbReference type="InterPro" id="IPR001846">
    <property type="entry name" value="VWF_type-D"/>
</dbReference>
<evidence type="ECO:0000256" key="1">
    <source>
        <dbReference type="ARBA" id="ARBA00004370"/>
    </source>
</evidence>
<evidence type="ECO:0000256" key="12">
    <source>
        <dbReference type="SAM" id="Phobius"/>
    </source>
</evidence>
<dbReference type="FunFam" id="2.10.25.10:FF:000038">
    <property type="entry name" value="Fibrillin 2"/>
    <property type="match status" value="2"/>
</dbReference>
<evidence type="ECO:0000256" key="10">
    <source>
        <dbReference type="PROSITE-ProRule" id="PRU00076"/>
    </source>
</evidence>
<feature type="domain" description="EGF-like" evidence="13">
    <location>
        <begin position="676"/>
        <end position="721"/>
    </location>
</feature>
<keyword evidence="3 10" id="KW-0245">EGF-like domain</keyword>
<dbReference type="InterPro" id="IPR018097">
    <property type="entry name" value="EGF_Ca-bd_CS"/>
</dbReference>
<dbReference type="Pfam" id="PF07645">
    <property type="entry name" value="EGF_CA"/>
    <property type="match status" value="1"/>
</dbReference>
<dbReference type="InterPro" id="IPR026823">
    <property type="entry name" value="cEGF"/>
</dbReference>
<dbReference type="PROSITE" id="PS51220">
    <property type="entry name" value="NIDO"/>
    <property type="match status" value="1"/>
</dbReference>
<keyword evidence="4 12" id="KW-0812">Transmembrane</keyword>
<keyword evidence="9 10" id="KW-1015">Disulfide bond</keyword>
<dbReference type="PANTHER" id="PTHR13802:SF52">
    <property type="entry name" value="MUCIN-4"/>
    <property type="match status" value="1"/>
</dbReference>
<dbReference type="SMART" id="SM00181">
    <property type="entry name" value="EGF"/>
    <property type="match status" value="7"/>
</dbReference>
<feature type="domain" description="AMOP" evidence="14">
    <location>
        <begin position="182"/>
        <end position="307"/>
    </location>
</feature>
<evidence type="ECO:0000259" key="16">
    <source>
        <dbReference type="PROSITE" id="PS51233"/>
    </source>
</evidence>
<dbReference type="GO" id="GO:0016020">
    <property type="term" value="C:membrane"/>
    <property type="evidence" value="ECO:0007669"/>
    <property type="project" value="UniProtKB-SubCell"/>
</dbReference>
<evidence type="ECO:0000256" key="9">
    <source>
        <dbReference type="ARBA" id="ARBA00023157"/>
    </source>
</evidence>
<evidence type="ECO:0000256" key="4">
    <source>
        <dbReference type="ARBA" id="ARBA00022692"/>
    </source>
</evidence>
<dbReference type="PANTHER" id="PTHR13802">
    <property type="entry name" value="MUCIN 4-RELATED"/>
    <property type="match status" value="1"/>
</dbReference>
<comment type="caution">
    <text evidence="10">Lacks conserved residue(s) required for the propagation of feature annotation.</text>
</comment>
<evidence type="ECO:0000256" key="6">
    <source>
        <dbReference type="ARBA" id="ARBA00022737"/>
    </source>
</evidence>
<reference evidence="18" key="1">
    <citation type="submission" date="2025-08" db="UniProtKB">
        <authorList>
            <consortium name="RefSeq"/>
        </authorList>
    </citation>
    <scope>IDENTIFICATION</scope>
</reference>
<evidence type="ECO:0000256" key="11">
    <source>
        <dbReference type="SAM" id="MobiDB-lite"/>
    </source>
</evidence>
<dbReference type="InterPro" id="IPR001881">
    <property type="entry name" value="EGF-like_Ca-bd_dom"/>
</dbReference>
<proteinExistence type="inferred from homology"/>
<dbReference type="SUPFAM" id="SSF57184">
    <property type="entry name" value="Growth factor receptor domain"/>
    <property type="match status" value="2"/>
</dbReference>
<evidence type="ECO:0000256" key="5">
    <source>
        <dbReference type="ARBA" id="ARBA00022729"/>
    </source>
</evidence>
<dbReference type="InterPro" id="IPR000742">
    <property type="entry name" value="EGF"/>
</dbReference>
<dbReference type="Pfam" id="PF00094">
    <property type="entry name" value="VWD"/>
    <property type="match status" value="1"/>
</dbReference>
<dbReference type="InterPro" id="IPR056619">
    <property type="entry name" value="C8-3_MUC4"/>
</dbReference>
<dbReference type="OrthoDB" id="4405280at2759"/>
<dbReference type="GeneID" id="116288762"/>
<evidence type="ECO:0000256" key="3">
    <source>
        <dbReference type="ARBA" id="ARBA00022536"/>
    </source>
</evidence>
<dbReference type="PROSITE" id="PS51233">
    <property type="entry name" value="VWFD"/>
    <property type="match status" value="1"/>
</dbReference>
<feature type="region of interest" description="Disordered" evidence="11">
    <location>
        <begin position="1137"/>
        <end position="1156"/>
    </location>
</feature>
<keyword evidence="8 12" id="KW-0472">Membrane</keyword>
<dbReference type="InterPro" id="IPR009030">
    <property type="entry name" value="Growth_fac_rcpt_cys_sf"/>
</dbReference>
<feature type="disulfide bond" evidence="10">
    <location>
        <begin position="711"/>
        <end position="720"/>
    </location>
</feature>
<evidence type="ECO:0000259" key="13">
    <source>
        <dbReference type="PROSITE" id="PS50026"/>
    </source>
</evidence>
<dbReference type="KEGG" id="aten:116288762"/>
<dbReference type="AlphaFoldDB" id="A0A6P8HFT5"/>
<dbReference type="Pfam" id="PF12662">
    <property type="entry name" value="cEGF"/>
    <property type="match status" value="2"/>
</dbReference>
<feature type="domain" description="NIDO" evidence="15">
    <location>
        <begin position="1"/>
        <end position="181"/>
    </location>
</feature>
<dbReference type="PROSITE" id="PS01187">
    <property type="entry name" value="EGF_CA"/>
    <property type="match status" value="1"/>
</dbReference>
<gene>
    <name evidence="18" type="primary">LOC116288762</name>
</gene>
<dbReference type="SMART" id="SM00216">
    <property type="entry name" value="VWD"/>
    <property type="match status" value="1"/>
</dbReference>
<dbReference type="InterPro" id="IPR051495">
    <property type="entry name" value="Epithelial_Barrier/Signaling"/>
</dbReference>
<dbReference type="InterPro" id="IPR000152">
    <property type="entry name" value="EGF-type_Asp/Asn_hydroxyl_site"/>
</dbReference>
<dbReference type="InterPro" id="IPR049883">
    <property type="entry name" value="NOTCH1_EGF-like"/>
</dbReference>
<dbReference type="PROSITE" id="PS00022">
    <property type="entry name" value="EGF_1"/>
    <property type="match status" value="1"/>
</dbReference>
<dbReference type="Pfam" id="PF06119">
    <property type="entry name" value="NIDO"/>
    <property type="match status" value="1"/>
</dbReference>
<keyword evidence="17" id="KW-1185">Reference proteome</keyword>
<evidence type="ECO:0000259" key="14">
    <source>
        <dbReference type="PROSITE" id="PS50856"/>
    </source>
</evidence>
<dbReference type="SMART" id="SM00539">
    <property type="entry name" value="NIDO"/>
    <property type="match status" value="1"/>
</dbReference>
<dbReference type="FunFam" id="2.10.25.10:FF:000240">
    <property type="entry name" value="Vitamin K-dependent protein S"/>
    <property type="match status" value="1"/>
</dbReference>
<organism evidence="17 18">
    <name type="scientific">Actinia tenebrosa</name>
    <name type="common">Australian red waratah sea anemone</name>
    <dbReference type="NCBI Taxonomy" id="6105"/>
    <lineage>
        <taxon>Eukaryota</taxon>
        <taxon>Metazoa</taxon>
        <taxon>Cnidaria</taxon>
        <taxon>Anthozoa</taxon>
        <taxon>Hexacorallia</taxon>
        <taxon>Actiniaria</taxon>
        <taxon>Actiniidae</taxon>
        <taxon>Actinia</taxon>
    </lineage>
</organism>